<dbReference type="EMBL" id="JAFDVH010000025">
    <property type="protein sequence ID" value="KAG7454559.1"/>
    <property type="molecule type" value="Genomic_DNA"/>
</dbReference>
<reference evidence="4" key="1">
    <citation type="submission" date="2021-01" db="EMBL/GenBank/DDBJ databases">
        <authorList>
            <person name="Zahm M."/>
            <person name="Roques C."/>
            <person name="Cabau C."/>
            <person name="Klopp C."/>
            <person name="Donnadieu C."/>
            <person name="Jouanno E."/>
            <person name="Lampietro C."/>
            <person name="Louis A."/>
            <person name="Herpin A."/>
            <person name="Echchiki A."/>
            <person name="Berthelot C."/>
            <person name="Parey E."/>
            <person name="Roest-Crollius H."/>
            <person name="Braasch I."/>
            <person name="Postlethwait J."/>
            <person name="Bobe J."/>
            <person name="Montfort J."/>
            <person name="Bouchez O."/>
            <person name="Begum T."/>
            <person name="Mejri S."/>
            <person name="Adams A."/>
            <person name="Chen W.-J."/>
            <person name="Guiguen Y."/>
        </authorList>
    </citation>
    <scope>NUCLEOTIDE SEQUENCE</scope>
    <source>
        <strain evidence="4">YG-15Mar2019-1</strain>
        <tissue evidence="4">Brain</tissue>
    </source>
</reference>
<organism evidence="4 5">
    <name type="scientific">Megalops atlanticus</name>
    <name type="common">Tarpon</name>
    <name type="synonym">Clupea gigantea</name>
    <dbReference type="NCBI Taxonomy" id="7932"/>
    <lineage>
        <taxon>Eukaryota</taxon>
        <taxon>Metazoa</taxon>
        <taxon>Chordata</taxon>
        <taxon>Craniata</taxon>
        <taxon>Vertebrata</taxon>
        <taxon>Euteleostomi</taxon>
        <taxon>Actinopterygii</taxon>
        <taxon>Neopterygii</taxon>
        <taxon>Teleostei</taxon>
        <taxon>Elopiformes</taxon>
        <taxon>Megalopidae</taxon>
        <taxon>Megalops</taxon>
    </lineage>
</organism>
<dbReference type="GO" id="GO:0009306">
    <property type="term" value="P:protein secretion"/>
    <property type="evidence" value="ECO:0007669"/>
    <property type="project" value="TreeGrafter"/>
</dbReference>
<accession>A0A9D3SVS8</accession>
<feature type="region of interest" description="Disordered" evidence="3">
    <location>
        <begin position="1242"/>
        <end position="1270"/>
    </location>
</feature>
<sequence>MQEKLRIMDDLCKQKDSALQERLALDQLEQCEKEIMAAGPKEVVRAFKQKIQEINEKHQQTEDALKSKINVCVSERALQLERRETASLRKRLVEVSAILDGHAASPSERAVSPSAKQVTHVKKGGSISRRPSRNKLDESVKATLENLEKERNELIEKLTADACKIQKLEEKLSTQELERAAMQKQKCYLETHVRSLQQKLDNMNELNKQKDEALQQMVVQVESERRDKDMKVKEVLKSHRLKVQSIEEENQKKECDYKAQIASQKKKSQNNWSKAFSSAQALAVERKETACLRKQLEDLSAKQEELKKSASKHTPRYSTQQLQASQKDVTVTKSGSALDESMKSTLAAAEAERDTYKKKLLNEKRQRQQLEEQVKTLLKAKDALAAEKSQLEQQNKSIQRKLEIVNNQCKTKEDALQEKLAQHESEQCKKDIEIQSVVIDSKLKIKALEEEHQKTEESYKARITHLENEALQNQTKICVLERAVDAEKSEASDLQKKLDSLRAEMAGLKEQQSTKMSSDKALYESMKSTLASAEADTDCYKEEVLKERRQRQQLEEQVKTLQDVQDTLAAERSQLEQQNKSIQQKLEIAYNQCKTKEDALQEKLAQHESEQCKKDTEMQSVIAISNLKIKALEEEHQKTEESYKARITHLENEALQSQTKICVLERAVDAEKSEASDLQKKLDSLRAEMAELKEQQSTKMSSDKALYESMKSTLASAEADIDCYKEEVLKERRQRQQLEEQVDTLQDVQDVLNEENYHLECEIKDIQSDLEAMSDMCKTKDEALQRTLAQHEREQCEKDTEMQNVIAISNLKIKALEEEHQKAEESYKARAKTIVARKEEEQAQITRKLLAEEKRSQQLEDKVKKLRCDRDALSQEKSQLEHQITTIQHRLDDVNKLCMDKEKALLKKLAQHELEQRKKDSEVQNVIMICDLKIKALEEELQKTEESFKAQIINQENDTLQNEMKICALQRCVDAEKKEAADLKRKLDRLRAEMAGLKRPLSENVKTIAALEEERAKITKKFLAEEKRNQQLEDKVKKLQCGQDALSREKCQLEHQITTIQHQLDDVKKQCSEKEEALQEKRTQLNKERSDREAKEKETVYQEKQAQSNLLKACALEDALAAERTEVASLKQKLETVSAQLEVLQRPLPEPTPTCSKQDVTPFKISPPPASGKRRNRSVRLIQHHPPAVGPCVSGSSCGFTRADGFPGESSASHTLIADHGSSPQPHSNYERITLLGASERNSPVGSASVLEGGTSSSTSERDPTEELSLSCTSLDKHPLIAAGRSPFTAKRKSRFFFKLFKK</sequence>
<dbReference type="GO" id="GO:0070971">
    <property type="term" value="C:endoplasmic reticulum exit site"/>
    <property type="evidence" value="ECO:0007669"/>
    <property type="project" value="TreeGrafter"/>
</dbReference>
<dbReference type="InterPro" id="IPR051500">
    <property type="entry name" value="cTAGE_MIA/OTOR"/>
</dbReference>
<dbReference type="PANTHER" id="PTHR23158">
    <property type="entry name" value="MELANOMA INHIBITORY ACTIVITY-RELATED"/>
    <property type="match status" value="1"/>
</dbReference>
<evidence type="ECO:0000313" key="4">
    <source>
        <dbReference type="EMBL" id="KAG7454559.1"/>
    </source>
</evidence>
<feature type="coiled-coil region" evidence="2">
    <location>
        <begin position="346"/>
        <end position="755"/>
    </location>
</feature>
<name>A0A9D3SVS8_MEGAT</name>
<evidence type="ECO:0000256" key="3">
    <source>
        <dbReference type="SAM" id="MobiDB-lite"/>
    </source>
</evidence>
<feature type="compositionally biased region" description="Polar residues" evidence="3">
    <location>
        <begin position="316"/>
        <end position="335"/>
    </location>
</feature>
<dbReference type="PANTHER" id="PTHR23158:SF54">
    <property type="entry name" value="TRANSPORT AND GOLGI ORGANIZATION PROTEIN 1 HOMOLOG"/>
    <property type="match status" value="1"/>
</dbReference>
<feature type="coiled-coil region" evidence="2">
    <location>
        <begin position="806"/>
        <end position="890"/>
    </location>
</feature>
<dbReference type="Proteomes" id="UP001046870">
    <property type="component" value="Chromosome 25"/>
</dbReference>
<feature type="region of interest" description="Disordered" evidence="3">
    <location>
        <begin position="304"/>
        <end position="341"/>
    </location>
</feature>
<evidence type="ECO:0000256" key="2">
    <source>
        <dbReference type="SAM" id="Coils"/>
    </source>
</evidence>
<feature type="region of interest" description="Disordered" evidence="3">
    <location>
        <begin position="1078"/>
        <end position="1101"/>
    </location>
</feature>
<feature type="region of interest" description="Disordered" evidence="3">
    <location>
        <begin position="1148"/>
        <end position="1176"/>
    </location>
</feature>
<feature type="region of interest" description="Disordered" evidence="3">
    <location>
        <begin position="104"/>
        <end position="135"/>
    </location>
</feature>
<keyword evidence="5" id="KW-1185">Reference proteome</keyword>
<feature type="region of interest" description="Disordered" evidence="3">
    <location>
        <begin position="1210"/>
        <end position="1229"/>
    </location>
</feature>
<evidence type="ECO:0000256" key="1">
    <source>
        <dbReference type="ARBA" id="ARBA00023054"/>
    </source>
</evidence>
<keyword evidence="1 2" id="KW-0175">Coiled coil</keyword>
<feature type="coiled-coil region" evidence="2">
    <location>
        <begin position="44"/>
        <end position="71"/>
    </location>
</feature>
<dbReference type="GO" id="GO:0006888">
    <property type="term" value="P:endoplasmic reticulum to Golgi vesicle-mediated transport"/>
    <property type="evidence" value="ECO:0007669"/>
    <property type="project" value="TreeGrafter"/>
</dbReference>
<evidence type="ECO:0000313" key="5">
    <source>
        <dbReference type="Proteomes" id="UP001046870"/>
    </source>
</evidence>
<proteinExistence type="predicted"/>
<gene>
    <name evidence="4" type="ORF">MATL_G00260990</name>
</gene>
<dbReference type="OrthoDB" id="6022771at2759"/>
<dbReference type="GO" id="GO:0035459">
    <property type="term" value="P:vesicle cargo loading"/>
    <property type="evidence" value="ECO:0007669"/>
    <property type="project" value="TreeGrafter"/>
</dbReference>
<protein>
    <submittedName>
        <fullName evidence="4">Uncharacterized protein</fullName>
    </submittedName>
</protein>
<dbReference type="GO" id="GO:0005789">
    <property type="term" value="C:endoplasmic reticulum membrane"/>
    <property type="evidence" value="ECO:0007669"/>
    <property type="project" value="TreeGrafter"/>
</dbReference>
<comment type="caution">
    <text evidence="4">The sequence shown here is derived from an EMBL/GenBank/DDBJ whole genome shotgun (WGS) entry which is preliminary data.</text>
</comment>